<dbReference type="RefSeq" id="WP_168145197.1">
    <property type="nucleotide sequence ID" value="NZ_CP038799.1"/>
</dbReference>
<gene>
    <name evidence="2" type="ORF">EXE63_31415</name>
</gene>
<proteinExistence type="predicted"/>
<evidence type="ECO:0000313" key="3">
    <source>
        <dbReference type="Proteomes" id="UP000501849"/>
    </source>
</evidence>
<keyword evidence="1" id="KW-0472">Membrane</keyword>
<reference evidence="2 3" key="1">
    <citation type="submission" date="2019-04" db="EMBL/GenBank/DDBJ databases">
        <title>Draft, Whole-Genome Sequence of the Anthracene-degrading Mycobacterium frederiksbergense LB501T, Isolated from a Polycyclic Aromatic Hydrocarbon (PAH)-Contaminated Soil.</title>
        <authorList>
            <person name="Augelletti F."/>
        </authorList>
    </citation>
    <scope>NUCLEOTIDE SEQUENCE [LARGE SCALE GENOMIC DNA]</scope>
    <source>
        <strain evidence="2 3">LB 501T</strain>
    </source>
</reference>
<dbReference type="KEGG" id="mfre:EXE63_31415"/>
<dbReference type="EMBL" id="CP038799">
    <property type="protein sequence ID" value="QIV84888.1"/>
    <property type="molecule type" value="Genomic_DNA"/>
</dbReference>
<name>A0A6H0SC00_9MYCO</name>
<keyword evidence="3" id="KW-1185">Reference proteome</keyword>
<keyword evidence="1" id="KW-0812">Transmembrane</keyword>
<organism evidence="2 3">
    <name type="scientific">Mycolicibacterium frederiksbergense</name>
    <dbReference type="NCBI Taxonomy" id="117567"/>
    <lineage>
        <taxon>Bacteria</taxon>
        <taxon>Bacillati</taxon>
        <taxon>Actinomycetota</taxon>
        <taxon>Actinomycetes</taxon>
        <taxon>Mycobacteriales</taxon>
        <taxon>Mycobacteriaceae</taxon>
        <taxon>Mycolicibacterium</taxon>
    </lineage>
</organism>
<feature type="transmembrane region" description="Helical" evidence="1">
    <location>
        <begin position="80"/>
        <end position="100"/>
    </location>
</feature>
<protein>
    <submittedName>
        <fullName evidence="2">DUF1304 domain-containing protein</fullName>
    </submittedName>
</protein>
<dbReference type="InterPro" id="IPR009732">
    <property type="entry name" value="DUF1304"/>
</dbReference>
<dbReference type="Pfam" id="PF06993">
    <property type="entry name" value="DUF1304"/>
    <property type="match status" value="1"/>
</dbReference>
<accession>A0A6H0SC00</accession>
<feature type="transmembrane region" description="Helical" evidence="1">
    <location>
        <begin position="55"/>
        <end position="74"/>
    </location>
</feature>
<feature type="transmembrane region" description="Helical" evidence="1">
    <location>
        <begin position="107"/>
        <end position="127"/>
    </location>
</feature>
<feature type="transmembrane region" description="Helical" evidence="1">
    <location>
        <begin position="6"/>
        <end position="25"/>
    </location>
</feature>
<keyword evidence="1" id="KW-1133">Transmembrane helix</keyword>
<evidence type="ECO:0000313" key="2">
    <source>
        <dbReference type="EMBL" id="QIV84888.1"/>
    </source>
</evidence>
<evidence type="ECO:0000256" key="1">
    <source>
        <dbReference type="SAM" id="Phobius"/>
    </source>
</evidence>
<dbReference type="AlphaFoldDB" id="A0A6H0SC00"/>
<sequence length="129" mass="13183">MLTAGLIVASLAALLHVYIFVMESLTWTAPRTRATFGLSAQEAEATKEMAFNQGFYNLFLAIVTGIGVGAAIAGHHAVGTALVLAGVGSMLAAALVLLVSSPDKARAAVTQGVFPLIAVLFVAVNLVTA</sequence>
<dbReference type="Proteomes" id="UP000501849">
    <property type="component" value="Chromosome"/>
</dbReference>